<organism evidence="1 2">
    <name type="scientific">Dryococelus australis</name>
    <dbReference type="NCBI Taxonomy" id="614101"/>
    <lineage>
        <taxon>Eukaryota</taxon>
        <taxon>Metazoa</taxon>
        <taxon>Ecdysozoa</taxon>
        <taxon>Arthropoda</taxon>
        <taxon>Hexapoda</taxon>
        <taxon>Insecta</taxon>
        <taxon>Pterygota</taxon>
        <taxon>Neoptera</taxon>
        <taxon>Polyneoptera</taxon>
        <taxon>Phasmatodea</taxon>
        <taxon>Verophasmatodea</taxon>
        <taxon>Anareolatae</taxon>
        <taxon>Phasmatidae</taxon>
        <taxon>Eurycanthinae</taxon>
        <taxon>Dryococelus</taxon>
    </lineage>
</organism>
<comment type="caution">
    <text evidence="1">The sequence shown here is derived from an EMBL/GenBank/DDBJ whole genome shotgun (WGS) entry which is preliminary data.</text>
</comment>
<evidence type="ECO:0000313" key="2">
    <source>
        <dbReference type="Proteomes" id="UP001159363"/>
    </source>
</evidence>
<dbReference type="Proteomes" id="UP001159363">
    <property type="component" value="Chromosome 4"/>
</dbReference>
<dbReference type="EMBL" id="JARBHB010000005">
    <property type="protein sequence ID" value="KAJ8884525.1"/>
    <property type="molecule type" value="Genomic_DNA"/>
</dbReference>
<protein>
    <submittedName>
        <fullName evidence="1">Uncharacterized protein</fullName>
    </submittedName>
</protein>
<evidence type="ECO:0000313" key="1">
    <source>
        <dbReference type="EMBL" id="KAJ8884525.1"/>
    </source>
</evidence>
<name>A0ABQ9HJR8_9NEOP</name>
<sequence length="619" mass="68806">MSNATCSMLEQGRPLPRVGAILHEYLRSRICRTAFESKPRQLSMHVFLRFHMGLVNQALHVVPQEVVKRSQVGRKCRPSDGAERSRWSDCLACTFTQLESARLLTSCGATRRGGPIAWPARSPNLNPLDYLLPVGPHEGVVRLLGLHTTYFLWGHTKGLNYETPLESEEALLVWIIAATDIGLLGIGDRVYQNMVRRYRVRVDVAGRHIEPFFGSATVCCVSDNDHSVPSALAVNLGGGGYTFFSSSNLYNTPQCLLRHHCRVIVPAPTLTYGRCWFLLGLLDGEFSHGRWICPMWRDEVNGALPIYKGGRNASYSKKHIRQQHHCMRKSPLRIIPDSGVEAENSDALPVRCPYAMMLVKWVGYGVAVKYMVTAVSRENHEPLAKSTAATSCGNRGDTFKTQSRFVLAGGQLTQRTAQTRPLFGMYFGPLGVRPCVRQVACGVNIFSGNLDSSDLNGRRRELHAVFELHTDNQSLRWFLATNKPAGWLAHWLVRLTCFNFTMKRMKGGDNSVADALSRMFDVDEFHAVQPHSVTIVVENLVEDQTQTSEGKELAGESVQTMVESVKEGGEPEDQVWLNQSIVVGASRDSHSPSPILISSSFCGGVCQHIQDEVLVLENS</sequence>
<gene>
    <name evidence="1" type="ORF">PR048_016382</name>
</gene>
<accession>A0ABQ9HJR8</accession>
<reference evidence="1 2" key="1">
    <citation type="submission" date="2023-02" db="EMBL/GenBank/DDBJ databases">
        <title>LHISI_Scaffold_Assembly.</title>
        <authorList>
            <person name="Stuart O.P."/>
            <person name="Cleave R."/>
            <person name="Magrath M.J.L."/>
            <person name="Mikheyev A.S."/>
        </authorList>
    </citation>
    <scope>NUCLEOTIDE SEQUENCE [LARGE SCALE GENOMIC DNA]</scope>
    <source>
        <strain evidence="1">Daus_M_001</strain>
        <tissue evidence="1">Leg muscle</tissue>
    </source>
</reference>
<proteinExistence type="predicted"/>
<keyword evidence="2" id="KW-1185">Reference proteome</keyword>